<keyword evidence="2 3" id="KW-0040">ANK repeat</keyword>
<proteinExistence type="predicted"/>
<evidence type="ECO:0000256" key="4">
    <source>
        <dbReference type="SAM" id="SignalP"/>
    </source>
</evidence>
<keyword evidence="1" id="KW-0677">Repeat</keyword>
<dbReference type="RefSeq" id="WP_084284981.1">
    <property type="nucleotide sequence ID" value="NZ_FWXJ01000013.1"/>
</dbReference>
<dbReference type="Gene3D" id="1.25.40.20">
    <property type="entry name" value="Ankyrin repeat-containing domain"/>
    <property type="match status" value="1"/>
</dbReference>
<dbReference type="Proteomes" id="UP000192708">
    <property type="component" value="Unassembled WGS sequence"/>
</dbReference>
<keyword evidence="6" id="KW-1185">Reference proteome</keyword>
<accession>A0A1W2BGE1</accession>
<feature type="signal peptide" evidence="4">
    <location>
        <begin position="1"/>
        <end position="25"/>
    </location>
</feature>
<dbReference type="PROSITE" id="PS50297">
    <property type="entry name" value="ANK_REP_REGION"/>
    <property type="match status" value="2"/>
</dbReference>
<dbReference type="Pfam" id="PF12796">
    <property type="entry name" value="Ank_2"/>
    <property type="match status" value="2"/>
</dbReference>
<dbReference type="STRING" id="1938817.SAMN06296008_11325"/>
<organism evidence="5 6">
    <name type="scientific">Polynucleobacter kasalickyi</name>
    <dbReference type="NCBI Taxonomy" id="1938817"/>
    <lineage>
        <taxon>Bacteria</taxon>
        <taxon>Pseudomonadati</taxon>
        <taxon>Pseudomonadota</taxon>
        <taxon>Betaproteobacteria</taxon>
        <taxon>Burkholderiales</taxon>
        <taxon>Burkholderiaceae</taxon>
        <taxon>Polynucleobacter</taxon>
    </lineage>
</organism>
<dbReference type="SMART" id="SM00248">
    <property type="entry name" value="ANK"/>
    <property type="match status" value="4"/>
</dbReference>
<dbReference type="PROSITE" id="PS50088">
    <property type="entry name" value="ANK_REPEAT"/>
    <property type="match status" value="2"/>
</dbReference>
<name>A0A1W2BGE1_9BURK</name>
<evidence type="ECO:0000256" key="2">
    <source>
        <dbReference type="ARBA" id="ARBA00023043"/>
    </source>
</evidence>
<reference evidence="5 6" key="1">
    <citation type="submission" date="2017-04" db="EMBL/GenBank/DDBJ databases">
        <authorList>
            <person name="Afonso C.L."/>
            <person name="Miller P.J."/>
            <person name="Scott M.A."/>
            <person name="Spackman E."/>
            <person name="Goraichik I."/>
            <person name="Dimitrov K.M."/>
            <person name="Suarez D.L."/>
            <person name="Swayne D.E."/>
        </authorList>
    </citation>
    <scope>NUCLEOTIDE SEQUENCE [LARGE SCALE GENOMIC DNA]</scope>
    <source>
        <strain evidence="5 6">VK13</strain>
    </source>
</reference>
<evidence type="ECO:0000313" key="6">
    <source>
        <dbReference type="Proteomes" id="UP000192708"/>
    </source>
</evidence>
<dbReference type="AlphaFoldDB" id="A0A1W2BGE1"/>
<feature type="repeat" description="ANK" evidence="3">
    <location>
        <begin position="144"/>
        <end position="176"/>
    </location>
</feature>
<feature type="chain" id="PRO_5012416018" evidence="4">
    <location>
        <begin position="26"/>
        <end position="252"/>
    </location>
</feature>
<evidence type="ECO:0000313" key="5">
    <source>
        <dbReference type="EMBL" id="SMC71894.1"/>
    </source>
</evidence>
<dbReference type="PANTHER" id="PTHR24198:SF194">
    <property type="entry name" value="INVERSIN-A"/>
    <property type="match status" value="1"/>
</dbReference>
<dbReference type="SUPFAM" id="SSF48403">
    <property type="entry name" value="Ankyrin repeat"/>
    <property type="match status" value="1"/>
</dbReference>
<evidence type="ECO:0000256" key="3">
    <source>
        <dbReference type="PROSITE-ProRule" id="PRU00023"/>
    </source>
</evidence>
<dbReference type="PRINTS" id="PR01415">
    <property type="entry name" value="ANKYRIN"/>
</dbReference>
<dbReference type="InterPro" id="IPR036770">
    <property type="entry name" value="Ankyrin_rpt-contain_sf"/>
</dbReference>
<protein>
    <submittedName>
        <fullName evidence="5">Uncharacterized protein</fullName>
    </submittedName>
</protein>
<dbReference type="InterPro" id="IPR002110">
    <property type="entry name" value="Ankyrin_rpt"/>
</dbReference>
<keyword evidence="4" id="KW-0732">Signal</keyword>
<sequence length="252" mass="28691">MMRSHPFFIFLFFSASILFSGHSQAFKEYDFKVINASNKDQFVIKEIDRLFNAIELDDVDEIKKEEYKQYLKRNTKSKFGNSALVFAIQQNSTKVSYYLAQTIDFDVNNENLSGENALMMAAFVGNAKLVNFLIDVRKANVNKDGWSPIHYAAIRGDLEITTKLINSGATVDALSPNESTALMFACRYGHIRVVKLLLDKGADLSASNNQDLTPIDFARMYNQKEIAKGLESRWLKLYKVEYEPLVDDLPKP</sequence>
<dbReference type="EMBL" id="FWXJ01000013">
    <property type="protein sequence ID" value="SMC71894.1"/>
    <property type="molecule type" value="Genomic_DNA"/>
</dbReference>
<dbReference type="PANTHER" id="PTHR24198">
    <property type="entry name" value="ANKYRIN REPEAT AND PROTEIN KINASE DOMAIN-CONTAINING PROTEIN"/>
    <property type="match status" value="1"/>
</dbReference>
<gene>
    <name evidence="5" type="ORF">SAMN06296008_11325</name>
</gene>
<feature type="repeat" description="ANK" evidence="3">
    <location>
        <begin position="177"/>
        <end position="209"/>
    </location>
</feature>
<evidence type="ECO:0000256" key="1">
    <source>
        <dbReference type="ARBA" id="ARBA00022737"/>
    </source>
</evidence>
<dbReference type="OrthoDB" id="198309at2"/>